<dbReference type="EMBL" id="BFFO01000007">
    <property type="protein sequence ID" value="GBG97080.1"/>
    <property type="molecule type" value="Genomic_DNA"/>
</dbReference>
<dbReference type="GO" id="GO:0000150">
    <property type="term" value="F:DNA strand exchange activity"/>
    <property type="evidence" value="ECO:0007669"/>
    <property type="project" value="InterPro"/>
</dbReference>
<reference evidence="2 3" key="1">
    <citation type="journal article" date="2018" name="Genome Announc.">
        <title>Draft Genome Sequence of Lactococcus sp. Strain NtB2 (JCM 32569), Isolated from the Gut of the Higher Termite Nasutitermes takasagoensis.</title>
        <authorList>
            <person name="Noda S."/>
            <person name="Aihara C."/>
            <person name="Yuki M."/>
            <person name="Ohkuma M."/>
        </authorList>
    </citation>
    <scope>NUCLEOTIDE SEQUENCE [LARGE SCALE GENOMIC DNA]</scope>
    <source>
        <strain evidence="2 3">NtB2</strain>
    </source>
</reference>
<accession>A0A2R5HK20</accession>
<evidence type="ECO:0000313" key="3">
    <source>
        <dbReference type="Proteomes" id="UP000245021"/>
    </source>
</evidence>
<evidence type="ECO:0000259" key="1">
    <source>
        <dbReference type="PROSITE" id="PS51737"/>
    </source>
</evidence>
<comment type="caution">
    <text evidence="2">The sequence shown here is derived from an EMBL/GenBank/DDBJ whole genome shotgun (WGS) entry which is preliminary data.</text>
</comment>
<dbReference type="AlphaFoldDB" id="A0A2R5HK20"/>
<dbReference type="Pfam" id="PF14287">
    <property type="entry name" value="DUF4368"/>
    <property type="match status" value="1"/>
</dbReference>
<dbReference type="SUPFAM" id="SSF53041">
    <property type="entry name" value="Resolvase-like"/>
    <property type="match status" value="1"/>
</dbReference>
<proteinExistence type="predicted"/>
<dbReference type="Proteomes" id="UP000245021">
    <property type="component" value="Unassembled WGS sequence"/>
</dbReference>
<dbReference type="InterPro" id="IPR025378">
    <property type="entry name" value="DUF4368"/>
</dbReference>
<dbReference type="InterPro" id="IPR038109">
    <property type="entry name" value="DNA_bind_recomb_sf"/>
</dbReference>
<gene>
    <name evidence="2" type="ORF">NtB2_01217</name>
</gene>
<dbReference type="Pfam" id="PF13408">
    <property type="entry name" value="Zn_ribbon_recom"/>
    <property type="match status" value="1"/>
</dbReference>
<dbReference type="InterPro" id="IPR011109">
    <property type="entry name" value="DNA_bind_recombinase_dom"/>
</dbReference>
<dbReference type="Gene3D" id="3.90.1750.20">
    <property type="entry name" value="Putative Large Serine Recombinase, Chain B, Domain 2"/>
    <property type="match status" value="1"/>
</dbReference>
<dbReference type="InterPro" id="IPR025827">
    <property type="entry name" value="Zn_ribbon_recom_dom"/>
</dbReference>
<sequence length="464" mass="53227">MDRGLVKNFIVKDLSRFGRDYLKVGAFTEVAFPEKNVRFIAINDNVDSEREDDNSLAPFRNLFNEWYARDCSKKIKAVKHAKGNAGLPMTANVPYGYLKGENYPQTHEWIVDEEAAVVIRRVFHDYASGKSMTEIARELKNEKIRTPAAHKLSLGVKPNKMTTVPHGWNSQIVRQVLGYREYCGHTVNFKTYKKSYKTKKCLPHSLSEQKIFKNTHEAIIDEELFELVQEKRGTYRPRVTKTKSVGLFSGVVCCADCGTIHRYNAQRETRSPFYFCAANKRRIKACASPHNIQEKVLMEKVLQNIQGVMSKLKANESELVAFLEKRAQQTTTRTLENERLLLQKAERRDQELDVILQRLYEDNLSGKVNDARYAKMSAQYELEQATLVQTLSSLREAQEKAEEASAGIVSFIQVAKKYLNPTTLEPDMVRALIEKIEIGEKTKVDDKIKQKINIIYRFVGNLAE</sequence>
<dbReference type="GO" id="GO:0003677">
    <property type="term" value="F:DNA binding"/>
    <property type="evidence" value="ECO:0007669"/>
    <property type="project" value="InterPro"/>
</dbReference>
<dbReference type="PROSITE" id="PS51737">
    <property type="entry name" value="RECOMBINASE_DNA_BIND"/>
    <property type="match status" value="1"/>
</dbReference>
<dbReference type="Gene3D" id="3.40.50.1390">
    <property type="entry name" value="Resolvase, N-terminal catalytic domain"/>
    <property type="match status" value="1"/>
</dbReference>
<feature type="domain" description="Recombinase" evidence="1">
    <location>
        <begin position="94"/>
        <end position="238"/>
    </location>
</feature>
<protein>
    <submittedName>
        <fullName evidence="2">Site-specific recombinase, resolvase family, putative</fullName>
    </submittedName>
</protein>
<dbReference type="InterPro" id="IPR050639">
    <property type="entry name" value="SSR_resolvase"/>
</dbReference>
<dbReference type="PANTHER" id="PTHR30461:SF23">
    <property type="entry name" value="DNA RECOMBINASE-RELATED"/>
    <property type="match status" value="1"/>
</dbReference>
<dbReference type="InterPro" id="IPR036162">
    <property type="entry name" value="Resolvase-like_N_sf"/>
</dbReference>
<evidence type="ECO:0000313" key="2">
    <source>
        <dbReference type="EMBL" id="GBG97080.1"/>
    </source>
</evidence>
<dbReference type="PANTHER" id="PTHR30461">
    <property type="entry name" value="DNA-INVERTASE FROM LAMBDOID PROPHAGE"/>
    <property type="match status" value="1"/>
</dbReference>
<dbReference type="Pfam" id="PF07508">
    <property type="entry name" value="Recombinase"/>
    <property type="match status" value="1"/>
</dbReference>
<name>A0A2R5HK20_9LACT</name>
<organism evidence="2 3">
    <name type="scientific">Lactococcus termiticola</name>
    <dbReference type="NCBI Taxonomy" id="2169526"/>
    <lineage>
        <taxon>Bacteria</taxon>
        <taxon>Bacillati</taxon>
        <taxon>Bacillota</taxon>
        <taxon>Bacilli</taxon>
        <taxon>Lactobacillales</taxon>
        <taxon>Streptococcaceae</taxon>
        <taxon>Lactococcus</taxon>
    </lineage>
</organism>
<keyword evidence="3" id="KW-1185">Reference proteome</keyword>